<protein>
    <recommendedName>
        <fullName evidence="6">F-box domain-containing protein</fullName>
    </recommendedName>
</protein>
<feature type="domain" description="F-box" evidence="2">
    <location>
        <begin position="1"/>
        <end position="41"/>
    </location>
</feature>
<evidence type="ECO:0008006" key="6">
    <source>
        <dbReference type="Google" id="ProtNLM"/>
    </source>
</evidence>
<proteinExistence type="inferred from homology"/>
<name>A0A5S9WRB9_ARATH</name>
<evidence type="ECO:0000259" key="2">
    <source>
        <dbReference type="Pfam" id="PF00646"/>
    </source>
</evidence>
<evidence type="ECO:0000259" key="3">
    <source>
        <dbReference type="Pfam" id="PF01167"/>
    </source>
</evidence>
<dbReference type="ExpressionAtlas" id="A0A5S9WRB9">
    <property type="expression patterns" value="baseline and differential"/>
</dbReference>
<dbReference type="Pfam" id="PF01167">
    <property type="entry name" value="Tub"/>
    <property type="match status" value="1"/>
</dbReference>
<dbReference type="PANTHER" id="PTHR16517">
    <property type="entry name" value="TUBBY-RELATED"/>
    <property type="match status" value="1"/>
</dbReference>
<reference evidence="4 5" key="1">
    <citation type="submission" date="2019-12" db="EMBL/GenBank/DDBJ databases">
        <authorList>
            <person name="Jiao W.-B."/>
            <person name="Schneeberger K."/>
        </authorList>
    </citation>
    <scope>NUCLEOTIDE SEQUENCE [LARGE SCALE GENOMIC DNA]</scope>
    <source>
        <strain evidence="5">cv. C24</strain>
    </source>
</reference>
<dbReference type="OrthoDB" id="8775810at2759"/>
<dbReference type="EMBL" id="CACSHJ010000087">
    <property type="protein sequence ID" value="CAA0308566.1"/>
    <property type="molecule type" value="Genomic_DNA"/>
</dbReference>
<feature type="domain" description="Tubby C-terminal" evidence="3">
    <location>
        <begin position="102"/>
        <end position="180"/>
    </location>
</feature>
<evidence type="ECO:0000313" key="5">
    <source>
        <dbReference type="Proteomes" id="UP000434276"/>
    </source>
</evidence>
<gene>
    <name evidence="4" type="ORF">C24_LOCUS5061</name>
</gene>
<dbReference type="Proteomes" id="UP000434276">
    <property type="component" value="Unassembled WGS sequence"/>
</dbReference>
<dbReference type="InterPro" id="IPR000007">
    <property type="entry name" value="Tubby_C"/>
</dbReference>
<dbReference type="SUPFAM" id="SSF54518">
    <property type="entry name" value="Tubby C-terminal domain-like"/>
    <property type="match status" value="1"/>
</dbReference>
<dbReference type="InterPro" id="IPR025659">
    <property type="entry name" value="Tubby-like_C"/>
</dbReference>
<evidence type="ECO:0000256" key="1">
    <source>
        <dbReference type="ARBA" id="ARBA00007129"/>
    </source>
</evidence>
<dbReference type="AlphaFoldDB" id="A0A5S9WRB9"/>
<dbReference type="CDD" id="cd22153">
    <property type="entry name" value="F-box_AtTLP-like"/>
    <property type="match status" value="1"/>
</dbReference>
<organism evidence="4 5">
    <name type="scientific">Arabidopsis thaliana</name>
    <name type="common">Mouse-ear cress</name>
    <dbReference type="NCBI Taxonomy" id="3702"/>
    <lineage>
        <taxon>Eukaryota</taxon>
        <taxon>Viridiplantae</taxon>
        <taxon>Streptophyta</taxon>
        <taxon>Embryophyta</taxon>
        <taxon>Tracheophyta</taxon>
        <taxon>Spermatophyta</taxon>
        <taxon>Magnoliopsida</taxon>
        <taxon>eudicotyledons</taxon>
        <taxon>Gunneridae</taxon>
        <taxon>Pentapetalae</taxon>
        <taxon>rosids</taxon>
        <taxon>malvids</taxon>
        <taxon>Brassicales</taxon>
        <taxon>Brassicaceae</taxon>
        <taxon>Camelineae</taxon>
        <taxon>Arabidopsis</taxon>
    </lineage>
</organism>
<accession>A0A5S9WRB9</accession>
<comment type="similarity">
    <text evidence="1">Belongs to the TUB family.</text>
</comment>
<dbReference type="PANTHER" id="PTHR16517:SF119">
    <property type="entry name" value="TUBBY-LIKE F-BOX PROTEIN 3"/>
    <property type="match status" value="1"/>
</dbReference>
<evidence type="ECO:0000313" key="4">
    <source>
        <dbReference type="EMBL" id="CAA0308566.1"/>
    </source>
</evidence>
<dbReference type="InterPro" id="IPR001810">
    <property type="entry name" value="F-box_dom"/>
</dbReference>
<dbReference type="Pfam" id="PF00646">
    <property type="entry name" value="F-box"/>
    <property type="match status" value="1"/>
</dbReference>
<dbReference type="Gene3D" id="3.20.90.10">
    <property type="entry name" value="Tubby Protein, Chain A"/>
    <property type="match status" value="1"/>
</dbReference>
<sequence length="244" mass="27975">MPPELLRDVLMRIERSEDTWPSRKNVVSCAGVCKNWRQIFKEIVNVPEVSSKFTFPISLKQEDHLFNAMLRETVAIKLSIYTLEVKQKYFVSDIYLVPYSYRETHCVMDAISASAVKPGGTATTQTELDNFVSFRSPSGQKEGVLVLKSKVPRLEEQSWCLDFNGWRDIVSSGKKIQLYEAEWIPLVRTSVFAVIARVCRDKKHTPSYELKLALYFAKNSAILKKFVLRGYTREEDLLALPVAN</sequence>